<keyword evidence="3" id="KW-1185">Reference proteome</keyword>
<name>A0ABU5EYR0_9BACT</name>
<feature type="signal peptide" evidence="1">
    <location>
        <begin position="1"/>
        <end position="24"/>
    </location>
</feature>
<gene>
    <name evidence="2" type="ORF">R5W23_001613</name>
</gene>
<sequence>MPSPTTARPAQLCRVAVSALLVSAVVSSGCQPAFKVEPVTIRLERADQLIGAAHRHTIWINGQNVGMIRNGATNTFYFVPKIDEKNAIYIEAYDPFVKNPVSNTVMFNIGSGGEMTGTMKWDKNGTGLDLTLEVSIVNEGKYPPVKKK</sequence>
<dbReference type="RefSeq" id="WP_320686965.1">
    <property type="nucleotide sequence ID" value="NZ_JAXBLV010000178.1"/>
</dbReference>
<evidence type="ECO:0000313" key="2">
    <source>
        <dbReference type="EMBL" id="MDY3560379.1"/>
    </source>
</evidence>
<reference evidence="3" key="1">
    <citation type="journal article" date="2023" name="Mar. Drugs">
        <title>Gemmata algarum, a Novel Planctomycete Isolated from an Algal Mat, Displays Antimicrobial Activity.</title>
        <authorList>
            <person name="Kumar G."/>
            <person name="Kallscheuer N."/>
            <person name="Kashif M."/>
            <person name="Ahamad S."/>
            <person name="Jagadeeshwari U."/>
            <person name="Pannikurungottu S."/>
            <person name="Haufschild T."/>
            <person name="Kabuu M."/>
            <person name="Sasikala C."/>
            <person name="Jogler C."/>
            <person name="Ramana C."/>
        </authorList>
    </citation>
    <scope>NUCLEOTIDE SEQUENCE [LARGE SCALE GENOMIC DNA]</scope>
    <source>
        <strain evidence="3">JC673</strain>
    </source>
</reference>
<organism evidence="2 3">
    <name type="scientific">Gemmata algarum</name>
    <dbReference type="NCBI Taxonomy" id="2975278"/>
    <lineage>
        <taxon>Bacteria</taxon>
        <taxon>Pseudomonadati</taxon>
        <taxon>Planctomycetota</taxon>
        <taxon>Planctomycetia</taxon>
        <taxon>Gemmatales</taxon>
        <taxon>Gemmataceae</taxon>
        <taxon>Gemmata</taxon>
    </lineage>
</organism>
<evidence type="ECO:0000313" key="3">
    <source>
        <dbReference type="Proteomes" id="UP001272242"/>
    </source>
</evidence>
<accession>A0ABU5EYR0</accession>
<keyword evidence="1" id="KW-0732">Signal</keyword>
<comment type="caution">
    <text evidence="2">The sequence shown here is derived from an EMBL/GenBank/DDBJ whole genome shotgun (WGS) entry which is preliminary data.</text>
</comment>
<proteinExistence type="predicted"/>
<protein>
    <submittedName>
        <fullName evidence="2">Uncharacterized protein</fullName>
    </submittedName>
</protein>
<feature type="chain" id="PRO_5047219961" evidence="1">
    <location>
        <begin position="25"/>
        <end position="148"/>
    </location>
</feature>
<dbReference type="Proteomes" id="UP001272242">
    <property type="component" value="Unassembled WGS sequence"/>
</dbReference>
<evidence type="ECO:0000256" key="1">
    <source>
        <dbReference type="SAM" id="SignalP"/>
    </source>
</evidence>
<dbReference type="EMBL" id="JAXBLV010000178">
    <property type="protein sequence ID" value="MDY3560379.1"/>
    <property type="molecule type" value="Genomic_DNA"/>
</dbReference>